<dbReference type="PANTHER" id="PTHR35563:SF2">
    <property type="entry name" value="BARREL METAL-DEPENDENT HYDROLASE, PUTATIVE (AFU_ORTHOLOGUE AFUA_1G16240)-RELATED"/>
    <property type="match status" value="1"/>
</dbReference>
<dbReference type="PANTHER" id="PTHR35563">
    <property type="entry name" value="BARREL METAL-DEPENDENT HYDROLASE, PUTATIVE (AFU_ORTHOLOGUE AFUA_1G16240)-RELATED"/>
    <property type="match status" value="1"/>
</dbReference>
<feature type="compositionally biased region" description="Polar residues" evidence="1">
    <location>
        <begin position="1"/>
        <end position="16"/>
    </location>
</feature>
<comment type="caution">
    <text evidence="3">The sequence shown here is derived from an EMBL/GenBank/DDBJ whole genome shotgun (WGS) entry which is preliminary data.</text>
</comment>
<accession>A0A934MHU0</accession>
<evidence type="ECO:0000259" key="2">
    <source>
        <dbReference type="Pfam" id="PF04909"/>
    </source>
</evidence>
<dbReference type="Gene3D" id="3.20.20.140">
    <property type="entry name" value="Metal-dependent hydrolases"/>
    <property type="match status" value="1"/>
</dbReference>
<dbReference type="Pfam" id="PF04909">
    <property type="entry name" value="Amidohydro_2"/>
    <property type="match status" value="1"/>
</dbReference>
<dbReference type="SUPFAM" id="SSF51556">
    <property type="entry name" value="Metallo-dependent hydrolases"/>
    <property type="match status" value="1"/>
</dbReference>
<evidence type="ECO:0000256" key="1">
    <source>
        <dbReference type="SAM" id="MobiDB-lite"/>
    </source>
</evidence>
<evidence type="ECO:0000313" key="4">
    <source>
        <dbReference type="Proteomes" id="UP000609531"/>
    </source>
</evidence>
<dbReference type="Proteomes" id="UP000609531">
    <property type="component" value="Unassembled WGS sequence"/>
</dbReference>
<dbReference type="GO" id="GO:0016787">
    <property type="term" value="F:hydrolase activity"/>
    <property type="evidence" value="ECO:0007669"/>
    <property type="project" value="InterPro"/>
</dbReference>
<proteinExistence type="predicted"/>
<keyword evidence="4" id="KW-1185">Reference proteome</keyword>
<evidence type="ECO:0000313" key="3">
    <source>
        <dbReference type="EMBL" id="MBJ3778033.1"/>
    </source>
</evidence>
<gene>
    <name evidence="3" type="ORF">JCR33_20200</name>
</gene>
<dbReference type="InterPro" id="IPR032466">
    <property type="entry name" value="Metal_Hydrolase"/>
</dbReference>
<protein>
    <submittedName>
        <fullName evidence="3">Amidohydrolase family protein</fullName>
    </submittedName>
</protein>
<organism evidence="3 4">
    <name type="scientific">Acuticoccus mangrovi</name>
    <dbReference type="NCBI Taxonomy" id="2796142"/>
    <lineage>
        <taxon>Bacteria</taxon>
        <taxon>Pseudomonadati</taxon>
        <taxon>Pseudomonadota</taxon>
        <taxon>Alphaproteobacteria</taxon>
        <taxon>Hyphomicrobiales</taxon>
        <taxon>Amorphaceae</taxon>
        <taxon>Acuticoccus</taxon>
    </lineage>
</organism>
<sequence>MNTNPITYNPSPSRPTTRLPAGATDTHCHVFGPTAVFPFAADAAFTPGDAPKETLFALHDMLGIERCVVVQSGCHGFDNAVVADAIAARPDRYLGIALLPPDVADAEIVRLTGQGFRGVRYNYMGHLAGGASPDELRALAPRLARHGWHLQIHLAPERMEEMAPLFAEMPVPVVIDHMARVDASLGIDQPAFTALRRLLDKEHVWVKVSGSERISADGPPWDDGVRFARVLVEDHPDHVLWGTDFPHPNFKGDPPDDGMLVDLLPKIAPTDDHLRRLLVDNPARLYGFA</sequence>
<dbReference type="EMBL" id="JAEKJA010000022">
    <property type="protein sequence ID" value="MBJ3778033.1"/>
    <property type="molecule type" value="Genomic_DNA"/>
</dbReference>
<dbReference type="InterPro" id="IPR052358">
    <property type="entry name" value="Aro_Compnd_Degr_Hydrolases"/>
</dbReference>
<feature type="region of interest" description="Disordered" evidence="1">
    <location>
        <begin position="1"/>
        <end position="22"/>
    </location>
</feature>
<reference evidence="3" key="1">
    <citation type="submission" date="2020-12" db="EMBL/GenBank/DDBJ databases">
        <title>Bacterial taxonomy.</title>
        <authorList>
            <person name="Pan X."/>
        </authorList>
    </citation>
    <scope>NUCLEOTIDE SEQUENCE</scope>
    <source>
        <strain evidence="3">B2012</strain>
    </source>
</reference>
<dbReference type="AlphaFoldDB" id="A0A934MHU0"/>
<dbReference type="InterPro" id="IPR006680">
    <property type="entry name" value="Amidohydro-rel"/>
</dbReference>
<name>A0A934MHU0_9HYPH</name>
<feature type="domain" description="Amidohydrolase-related" evidence="2">
    <location>
        <begin position="25"/>
        <end position="288"/>
    </location>
</feature>